<reference evidence="6" key="1">
    <citation type="submission" date="2022-09" db="EMBL/GenBank/DDBJ databases">
        <title>The genome sequence of Rhodococcus aetherivorans N1.</title>
        <authorList>
            <person name="Jiang W."/>
        </authorList>
    </citation>
    <scope>NUCLEOTIDE SEQUENCE</scope>
    <source>
        <strain evidence="6">N1</strain>
    </source>
</reference>
<dbReference type="RefSeq" id="WP_146034249.1">
    <property type="nucleotide sequence ID" value="NZ_CP088969.1"/>
</dbReference>
<dbReference type="GO" id="GO:0004497">
    <property type="term" value="F:monooxygenase activity"/>
    <property type="evidence" value="ECO:0007669"/>
    <property type="project" value="UniProtKB-KW"/>
</dbReference>
<dbReference type="PANTHER" id="PTHR30011">
    <property type="entry name" value="ALKANESULFONATE MONOOXYGENASE-RELATED"/>
    <property type="match status" value="1"/>
</dbReference>
<evidence type="ECO:0000256" key="2">
    <source>
        <dbReference type="ARBA" id="ARBA00022643"/>
    </source>
</evidence>
<dbReference type="GO" id="GO:0016705">
    <property type="term" value="F:oxidoreductase activity, acting on paired donors, with incorporation or reduction of molecular oxygen"/>
    <property type="evidence" value="ECO:0007669"/>
    <property type="project" value="InterPro"/>
</dbReference>
<evidence type="ECO:0000256" key="1">
    <source>
        <dbReference type="ARBA" id="ARBA00022630"/>
    </source>
</evidence>
<keyword evidence="1" id="KW-0285">Flavoprotein</keyword>
<dbReference type="InterPro" id="IPR036661">
    <property type="entry name" value="Luciferase-like_sf"/>
</dbReference>
<name>A0AA46PIF3_9NOCA</name>
<evidence type="ECO:0000256" key="4">
    <source>
        <dbReference type="ARBA" id="ARBA00023033"/>
    </source>
</evidence>
<evidence type="ECO:0000313" key="6">
    <source>
        <dbReference type="EMBL" id="UYF95727.1"/>
    </source>
</evidence>
<organism evidence="6 7">
    <name type="scientific">Rhodococcus aetherivorans</name>
    <dbReference type="NCBI Taxonomy" id="191292"/>
    <lineage>
        <taxon>Bacteria</taxon>
        <taxon>Bacillati</taxon>
        <taxon>Actinomycetota</taxon>
        <taxon>Actinomycetes</taxon>
        <taxon>Mycobacteriales</taxon>
        <taxon>Nocardiaceae</taxon>
        <taxon>Rhodococcus</taxon>
    </lineage>
</organism>
<gene>
    <name evidence="6" type="ORF">OCS65_08205</name>
</gene>
<dbReference type="AlphaFoldDB" id="A0AA46PIF3"/>
<proteinExistence type="predicted"/>
<dbReference type="SUPFAM" id="SSF51679">
    <property type="entry name" value="Bacterial luciferase-like"/>
    <property type="match status" value="1"/>
</dbReference>
<accession>A0AA46PIF3</accession>
<dbReference type="EMBL" id="CP106982">
    <property type="protein sequence ID" value="UYF95727.1"/>
    <property type="molecule type" value="Genomic_DNA"/>
</dbReference>
<evidence type="ECO:0000313" key="7">
    <source>
        <dbReference type="Proteomes" id="UP001163947"/>
    </source>
</evidence>
<evidence type="ECO:0000256" key="5">
    <source>
        <dbReference type="SAM" id="MobiDB-lite"/>
    </source>
</evidence>
<feature type="region of interest" description="Disordered" evidence="5">
    <location>
        <begin position="50"/>
        <end position="69"/>
    </location>
</feature>
<keyword evidence="3" id="KW-0560">Oxidoreductase</keyword>
<dbReference type="PANTHER" id="PTHR30011:SF16">
    <property type="entry name" value="C2H2 FINGER DOMAIN TRANSCRIPTION FACTOR (EUROFUNG)-RELATED"/>
    <property type="match status" value="1"/>
</dbReference>
<dbReference type="InterPro" id="IPR051260">
    <property type="entry name" value="Diverse_substr_monoxygenases"/>
</dbReference>
<keyword evidence="2" id="KW-0288">FMN</keyword>
<dbReference type="Gene3D" id="3.20.20.30">
    <property type="entry name" value="Luciferase-like domain"/>
    <property type="match status" value="1"/>
</dbReference>
<sequence length="348" mass="35468">MTGRDAPGRTPVVAVGLTGDEASRLLDDRESLDRWSTSGAAFGVVGIDRITRTPPADRTAETPRPTDMDPSIVATALATGGGPPLVVAGAAHHDLPYNLARRVLSLDHLTHGRAGLLLGHRDARGHGHSAWGAVGLNDGAELGAATAADTALAIAELWQSWPLDSVIADKDSGVLVRSDRIVRIDHHGVVDIAGPLSVPSSPQGAPVLAWYADDPELVAAAPAAADLVVLGGFPDAASVAAAASGRTGLLVEVPVAGVPRHDEVITAVEESIAAGADGVLLRSAEPAEAAESVLHLLDRALAVLTAVDGTGRGDRDVTLRATLGLAPPAQLLAQAQPAFAAPTTSVYR</sequence>
<dbReference type="Proteomes" id="UP001163947">
    <property type="component" value="Chromosome"/>
</dbReference>
<feature type="compositionally biased region" description="Basic and acidic residues" evidence="5">
    <location>
        <begin position="58"/>
        <end position="67"/>
    </location>
</feature>
<keyword evidence="4" id="KW-0503">Monooxygenase</keyword>
<protein>
    <submittedName>
        <fullName evidence="6">LLM class flavin-dependent oxidoreductase</fullName>
    </submittedName>
</protein>
<evidence type="ECO:0000256" key="3">
    <source>
        <dbReference type="ARBA" id="ARBA00023002"/>
    </source>
</evidence>